<sequence length="439" mass="51384">MYKILHITVHLGGGVGKVLSNICNPYVNNEYKHLIILLEKPLNLQFVKQALKNNVKVLIEPSNKIIKNEIMKSDIVQLEWWHHPLMCKFLYEFPQIPVRLIIWSHISGCSYPFIKSKFMKNCTRFLFTSPYSLENNYLQDKDSREFIRNNADIVYSSGGSDNIIKKQQSDDNNFNIGYVGTLNYCKLNPQFINYCNEINIPNLKFIMVGDTENKDKILNEAKKMSIDKKFEFVGYVNDVQNQLNKFSVFGYLLNPNHYGTTENALLEAMAAGIPPIVLKQCTEKYLVKNMETGIVVNNKKDYGNAMRYLYENTDKRIKIGNNARNYILNKFSINNTIESLNNNYDSVMKKDKKKFLFKNILGNTPSEWFLSCLGSYKKVFEESIELIKSNNKEKVLDNKYKIHNCKQILKEKNKSSIYHFQRYFPNDKLLRYWTQIIDE</sequence>
<dbReference type="Gene3D" id="3.40.50.2000">
    <property type="entry name" value="Glycogen Phosphorylase B"/>
    <property type="match status" value="2"/>
</dbReference>
<organism evidence="2 3">
    <name type="scientific">Clostridium tyrobutyricum DIVETGP</name>
    <dbReference type="NCBI Taxonomy" id="1408889"/>
    <lineage>
        <taxon>Bacteria</taxon>
        <taxon>Bacillati</taxon>
        <taxon>Bacillota</taxon>
        <taxon>Clostridia</taxon>
        <taxon>Eubacteriales</taxon>
        <taxon>Clostridiaceae</taxon>
        <taxon>Clostridium</taxon>
    </lineage>
</organism>
<gene>
    <name evidence="2" type="ORF">CTDIVETGP_1726</name>
</gene>
<dbReference type="GO" id="GO:0016757">
    <property type="term" value="F:glycosyltransferase activity"/>
    <property type="evidence" value="ECO:0007669"/>
    <property type="project" value="InterPro"/>
</dbReference>
<dbReference type="Proteomes" id="UP000019482">
    <property type="component" value="Unassembled WGS sequence"/>
</dbReference>
<proteinExistence type="predicted"/>
<dbReference type="PANTHER" id="PTHR12526">
    <property type="entry name" value="GLYCOSYLTRANSFERASE"/>
    <property type="match status" value="1"/>
</dbReference>
<dbReference type="EMBL" id="CBXI010000031">
    <property type="protein sequence ID" value="CDL91656.1"/>
    <property type="molecule type" value="Genomic_DNA"/>
</dbReference>
<dbReference type="RefSeq" id="WP_017895201.1">
    <property type="nucleotide sequence ID" value="NZ_CBXI010000031.1"/>
</dbReference>
<accession>W6N5T5</accession>
<evidence type="ECO:0000313" key="3">
    <source>
        <dbReference type="Proteomes" id="UP000019482"/>
    </source>
</evidence>
<dbReference type="InterPro" id="IPR001296">
    <property type="entry name" value="Glyco_trans_1"/>
</dbReference>
<protein>
    <submittedName>
        <fullName evidence="2">Glycosyl transferase, group 1</fullName>
    </submittedName>
</protein>
<dbReference type="AlphaFoldDB" id="W6N5T5"/>
<keyword evidence="2" id="KW-0808">Transferase</keyword>
<keyword evidence="3" id="KW-1185">Reference proteome</keyword>
<dbReference type="SUPFAM" id="SSF53756">
    <property type="entry name" value="UDP-Glycosyltransferase/glycogen phosphorylase"/>
    <property type="match status" value="1"/>
</dbReference>
<evidence type="ECO:0000259" key="1">
    <source>
        <dbReference type="Pfam" id="PF00534"/>
    </source>
</evidence>
<dbReference type="Pfam" id="PF00534">
    <property type="entry name" value="Glycos_transf_1"/>
    <property type="match status" value="1"/>
</dbReference>
<comment type="caution">
    <text evidence="2">The sequence shown here is derived from an EMBL/GenBank/DDBJ whole genome shotgun (WGS) entry which is preliminary data.</text>
</comment>
<dbReference type="PANTHER" id="PTHR12526:SF630">
    <property type="entry name" value="GLYCOSYLTRANSFERASE"/>
    <property type="match status" value="1"/>
</dbReference>
<feature type="domain" description="Glycosyl transferase family 1" evidence="1">
    <location>
        <begin position="161"/>
        <end position="325"/>
    </location>
</feature>
<name>W6N5T5_CLOTY</name>
<evidence type="ECO:0000313" key="2">
    <source>
        <dbReference type="EMBL" id="CDL91656.1"/>
    </source>
</evidence>
<dbReference type="CDD" id="cd03801">
    <property type="entry name" value="GT4_PimA-like"/>
    <property type="match status" value="1"/>
</dbReference>
<dbReference type="GeneID" id="29419082"/>
<reference evidence="2 3" key="1">
    <citation type="journal article" date="2015" name="Genome Announc.">
        <title>Draft Genome Sequence of Clostridium tyrobutyricum Strain DIVETGP, Isolated from Cow's Milk for Grana Padano Production.</title>
        <authorList>
            <person name="Soggiu A."/>
            <person name="Piras C."/>
            <person name="Gaiarsa S."/>
            <person name="Sassera D."/>
            <person name="Roncada P."/>
            <person name="Bendixen E."/>
            <person name="Brasca M."/>
            <person name="Bonizzi L."/>
        </authorList>
    </citation>
    <scope>NUCLEOTIDE SEQUENCE [LARGE SCALE GENOMIC DNA]</scope>
    <source>
        <strain evidence="2 3">DIVETGP</strain>
    </source>
</reference>